<keyword evidence="3" id="KW-1185">Reference proteome</keyword>
<dbReference type="Proteomes" id="UP000000577">
    <property type="component" value="Chromosome"/>
</dbReference>
<accession>Q74ET7</accession>
<keyword evidence="2" id="KW-0449">Lipoprotein</keyword>
<protein>
    <submittedName>
        <fullName evidence="2">Lipoprotein, putative</fullName>
    </submittedName>
</protein>
<dbReference type="eggNOG" id="COG0265">
    <property type="taxonomic scope" value="Bacteria"/>
</dbReference>
<evidence type="ECO:0000256" key="1">
    <source>
        <dbReference type="SAM" id="MobiDB-lite"/>
    </source>
</evidence>
<dbReference type="InParanoid" id="Q74ET7"/>
<dbReference type="RefSeq" id="WP_010941536.1">
    <property type="nucleotide sequence ID" value="NC_002939.5"/>
</dbReference>
<dbReference type="KEGG" id="gsu:GSU0872"/>
<gene>
    <name evidence="2" type="ordered locus">GSU0872</name>
</gene>
<dbReference type="STRING" id="243231.GSU0872"/>
<organism evidence="2 3">
    <name type="scientific">Geobacter sulfurreducens (strain ATCC 51573 / DSM 12127 / PCA)</name>
    <dbReference type="NCBI Taxonomy" id="243231"/>
    <lineage>
        <taxon>Bacteria</taxon>
        <taxon>Pseudomonadati</taxon>
        <taxon>Thermodesulfobacteriota</taxon>
        <taxon>Desulfuromonadia</taxon>
        <taxon>Geobacterales</taxon>
        <taxon>Geobacteraceae</taxon>
        <taxon>Geobacter</taxon>
    </lineage>
</organism>
<dbReference type="OrthoDB" id="1118190at2"/>
<dbReference type="AlphaFoldDB" id="Q74ET7"/>
<dbReference type="EMBL" id="AE017180">
    <property type="protein sequence ID" value="AAR34202.1"/>
    <property type="molecule type" value="Genomic_DNA"/>
</dbReference>
<reference evidence="2 3" key="1">
    <citation type="journal article" date="2003" name="Science">
        <title>Genome of Geobacter sulfurreducens: metal reduction in subsurface environments.</title>
        <authorList>
            <person name="Methe B.A."/>
            <person name="Nelson K.E."/>
            <person name="Eisen J.A."/>
            <person name="Paulsen I.T."/>
            <person name="Nelson W."/>
            <person name="Heidelberg J.F."/>
            <person name="Wu D."/>
            <person name="Wu M."/>
            <person name="Ward N."/>
            <person name="Beanan M.J."/>
            <person name="Dodson R.J."/>
            <person name="Madupu R."/>
            <person name="Brinkac L.M."/>
            <person name="Daugherty S.C."/>
            <person name="DeBoy R.T."/>
            <person name="Durkin A.S."/>
            <person name="Gwinn M."/>
            <person name="Kolonay J.F."/>
            <person name="Sullivan S.A."/>
            <person name="Haft D.H."/>
            <person name="Selengut J."/>
            <person name="Davidsen T.M."/>
            <person name="Zafar N."/>
            <person name="White O."/>
            <person name="Tran B."/>
            <person name="Romero C."/>
            <person name="Forberger H.A."/>
            <person name="Weidman J."/>
            <person name="Khouri H."/>
            <person name="Feldblyum T.V."/>
            <person name="Utterback T.R."/>
            <person name="Van Aken S.E."/>
            <person name="Lovley D.R."/>
            <person name="Fraser C.M."/>
        </authorList>
    </citation>
    <scope>NUCLEOTIDE SEQUENCE [LARGE SCALE GENOMIC DNA]</scope>
    <source>
        <strain evidence="3">ATCC 51573 / DSM 12127 / PCA</strain>
    </source>
</reference>
<name>Q74ET7_GEOSL</name>
<evidence type="ECO:0000313" key="3">
    <source>
        <dbReference type="Proteomes" id="UP000000577"/>
    </source>
</evidence>
<evidence type="ECO:0000313" key="2">
    <source>
        <dbReference type="EMBL" id="AAR34202.1"/>
    </source>
</evidence>
<feature type="region of interest" description="Disordered" evidence="1">
    <location>
        <begin position="20"/>
        <end position="76"/>
    </location>
</feature>
<proteinExistence type="predicted"/>
<sequence length="155" mass="16177">MKRSVLVALAVVSLAAAGCKDKPKAPETAAPAPQEQSGMPAGMPAGMPPAPQGEMPKDAVHGGGDPHAGLKPVEVPAGVGHKGKVLSTMDAAGYTYLEVEEKGQKLWVAVMQTKVKVGDQVEFPDSPPMLNFHSKTLNRTFEKIIFAPGIRIGGK</sequence>
<dbReference type="PATRIC" id="fig|243231.5.peg.871"/>
<dbReference type="EnsemblBacteria" id="AAR34202">
    <property type="protein sequence ID" value="AAR34202"/>
    <property type="gene ID" value="GSU0872"/>
</dbReference>
<dbReference type="HOGENOM" id="CLU_1813030_0_0_7"/>
<feature type="compositionally biased region" description="Low complexity" evidence="1">
    <location>
        <begin position="26"/>
        <end position="45"/>
    </location>
</feature>
<dbReference type="PROSITE" id="PS51257">
    <property type="entry name" value="PROKAR_LIPOPROTEIN"/>
    <property type="match status" value="1"/>
</dbReference>
<reference evidence="2 3" key="2">
    <citation type="journal article" date="2012" name="BMC Genomics">
        <title>Comparative genomic analysis of Geobacter sulfurreducens KN400, a strain with enhanced capacity for extracellular electron transfer and electricity production.</title>
        <authorList>
            <person name="Butler J.E."/>
            <person name="Young N.D."/>
            <person name="Aklujkar M."/>
            <person name="Lovley D.R."/>
        </authorList>
    </citation>
    <scope>NUCLEOTIDE SEQUENCE [LARGE SCALE GENOMIC DNA]</scope>
    <source>
        <strain evidence="3">ATCC 51573 / DSM 12127 / PCA</strain>
    </source>
</reference>